<organism evidence="1 2">
    <name type="scientific">Rhododendron molle</name>
    <name type="common">Chinese azalea</name>
    <name type="synonym">Azalea mollis</name>
    <dbReference type="NCBI Taxonomy" id="49168"/>
    <lineage>
        <taxon>Eukaryota</taxon>
        <taxon>Viridiplantae</taxon>
        <taxon>Streptophyta</taxon>
        <taxon>Embryophyta</taxon>
        <taxon>Tracheophyta</taxon>
        <taxon>Spermatophyta</taxon>
        <taxon>Magnoliopsida</taxon>
        <taxon>eudicotyledons</taxon>
        <taxon>Gunneridae</taxon>
        <taxon>Pentapetalae</taxon>
        <taxon>asterids</taxon>
        <taxon>Ericales</taxon>
        <taxon>Ericaceae</taxon>
        <taxon>Ericoideae</taxon>
        <taxon>Rhodoreae</taxon>
        <taxon>Rhododendron</taxon>
    </lineage>
</organism>
<proteinExistence type="predicted"/>
<dbReference type="Proteomes" id="UP001062846">
    <property type="component" value="Chromosome 6"/>
</dbReference>
<name>A0ACC0NKA7_RHOML</name>
<keyword evidence="2" id="KW-1185">Reference proteome</keyword>
<dbReference type="EMBL" id="CM046393">
    <property type="protein sequence ID" value="KAI8553017.1"/>
    <property type="molecule type" value="Genomic_DNA"/>
</dbReference>
<accession>A0ACC0NKA7</accession>
<evidence type="ECO:0000313" key="1">
    <source>
        <dbReference type="EMBL" id="KAI8553017.1"/>
    </source>
</evidence>
<comment type="caution">
    <text evidence="1">The sequence shown here is derived from an EMBL/GenBank/DDBJ whole genome shotgun (WGS) entry which is preliminary data.</text>
</comment>
<evidence type="ECO:0000313" key="2">
    <source>
        <dbReference type="Proteomes" id="UP001062846"/>
    </source>
</evidence>
<protein>
    <submittedName>
        <fullName evidence="1">Uncharacterized protein</fullName>
    </submittedName>
</protein>
<gene>
    <name evidence="1" type="ORF">RHMOL_Rhmol06G0312500</name>
</gene>
<reference evidence="1" key="1">
    <citation type="submission" date="2022-02" db="EMBL/GenBank/DDBJ databases">
        <title>Plant Genome Project.</title>
        <authorList>
            <person name="Zhang R.-G."/>
        </authorList>
    </citation>
    <scope>NUCLEOTIDE SEQUENCE</scope>
    <source>
        <strain evidence="1">AT1</strain>
    </source>
</reference>
<sequence>MDQVVAENGFQRVELLPAVNDDFGGIIVEMKERMEPEAFRSQLTSSISLWKLQGKRGVWIKLPIALVNLVETAVQEGFRYHHAEPDYLMLVYWIPETANTLPANATHRVVVGAIVMNDKREIDAEFVEILAFRQCHKAFFDKSDLFFVCMMRPLSFDIQKQESEIEAAQWIQFEEYAAQPFTQRHGLAKYTAEICLAKLDREYVGFSPLPTRSFFDDRISYLYLNSHDLIKK</sequence>